<evidence type="ECO:0000313" key="2">
    <source>
        <dbReference type="EMBL" id="JAD68441.1"/>
    </source>
</evidence>
<proteinExistence type="predicted"/>
<name>A0A0A9BYQ1_ARUDO</name>
<protein>
    <submittedName>
        <fullName evidence="2">Uncharacterized protein</fullName>
    </submittedName>
</protein>
<accession>A0A0A9BYQ1</accession>
<reference evidence="2" key="2">
    <citation type="journal article" date="2015" name="Data Brief">
        <title>Shoot transcriptome of the giant reed, Arundo donax.</title>
        <authorList>
            <person name="Barrero R.A."/>
            <person name="Guerrero F.D."/>
            <person name="Moolhuijzen P."/>
            <person name="Goolsby J.A."/>
            <person name="Tidwell J."/>
            <person name="Bellgard S.E."/>
            <person name="Bellgard M.I."/>
        </authorList>
    </citation>
    <scope>NUCLEOTIDE SEQUENCE</scope>
    <source>
        <tissue evidence="2">Shoot tissue taken approximately 20 cm above the soil surface</tissue>
    </source>
</reference>
<evidence type="ECO:0000256" key="1">
    <source>
        <dbReference type="SAM" id="MobiDB-lite"/>
    </source>
</evidence>
<organism evidence="2">
    <name type="scientific">Arundo donax</name>
    <name type="common">Giant reed</name>
    <name type="synonym">Donax arundinaceus</name>
    <dbReference type="NCBI Taxonomy" id="35708"/>
    <lineage>
        <taxon>Eukaryota</taxon>
        <taxon>Viridiplantae</taxon>
        <taxon>Streptophyta</taxon>
        <taxon>Embryophyta</taxon>
        <taxon>Tracheophyta</taxon>
        <taxon>Spermatophyta</taxon>
        <taxon>Magnoliopsida</taxon>
        <taxon>Liliopsida</taxon>
        <taxon>Poales</taxon>
        <taxon>Poaceae</taxon>
        <taxon>PACMAD clade</taxon>
        <taxon>Arundinoideae</taxon>
        <taxon>Arundineae</taxon>
        <taxon>Arundo</taxon>
    </lineage>
</organism>
<feature type="region of interest" description="Disordered" evidence="1">
    <location>
        <begin position="1"/>
        <end position="33"/>
    </location>
</feature>
<sequence length="33" mass="3663">MMRSPAAYPNSSLQYPRRGLETSPGARASRTPR</sequence>
<dbReference type="AlphaFoldDB" id="A0A0A9BYQ1"/>
<reference evidence="2" key="1">
    <citation type="submission" date="2014-09" db="EMBL/GenBank/DDBJ databases">
        <authorList>
            <person name="Magalhaes I.L.F."/>
            <person name="Oliveira U."/>
            <person name="Santos F.R."/>
            <person name="Vidigal T.H.D.A."/>
            <person name="Brescovit A.D."/>
            <person name="Santos A.J."/>
        </authorList>
    </citation>
    <scope>NUCLEOTIDE SEQUENCE</scope>
    <source>
        <tissue evidence="2">Shoot tissue taken approximately 20 cm above the soil surface</tissue>
    </source>
</reference>
<dbReference type="EMBL" id="GBRH01229454">
    <property type="protein sequence ID" value="JAD68441.1"/>
    <property type="molecule type" value="Transcribed_RNA"/>
</dbReference>